<comment type="catalytic activity">
    <reaction evidence="12">
        <text>ADP-D-ribose + H2O = D-ribose 5-phosphate + AMP + 2 H(+)</text>
        <dbReference type="Rhea" id="RHEA:10412"/>
        <dbReference type="ChEBI" id="CHEBI:15377"/>
        <dbReference type="ChEBI" id="CHEBI:15378"/>
        <dbReference type="ChEBI" id="CHEBI:57967"/>
        <dbReference type="ChEBI" id="CHEBI:78346"/>
        <dbReference type="ChEBI" id="CHEBI:456215"/>
        <dbReference type="EC" id="3.6.1.13"/>
    </reaction>
</comment>
<evidence type="ECO:0000256" key="12">
    <source>
        <dbReference type="ARBA" id="ARBA00049546"/>
    </source>
</evidence>
<evidence type="ECO:0000256" key="9">
    <source>
        <dbReference type="ARBA" id="ARBA00030162"/>
    </source>
</evidence>
<dbReference type="Pfam" id="PF06094">
    <property type="entry name" value="GGACT"/>
    <property type="match status" value="1"/>
</dbReference>
<dbReference type="NCBIfam" id="TIGR00052">
    <property type="entry name" value="nudix-type nucleoside diphosphatase, YffH/AdpP family"/>
    <property type="match status" value="1"/>
</dbReference>
<keyword evidence="15" id="KW-1185">Reference proteome</keyword>
<dbReference type="InterPro" id="IPR020084">
    <property type="entry name" value="NUDIX_hydrolase_CS"/>
</dbReference>
<evidence type="ECO:0000256" key="1">
    <source>
        <dbReference type="ARBA" id="ARBA00001946"/>
    </source>
</evidence>
<dbReference type="PROSITE" id="PS51462">
    <property type="entry name" value="NUDIX"/>
    <property type="match status" value="1"/>
</dbReference>
<evidence type="ECO:0000256" key="5">
    <source>
        <dbReference type="ARBA" id="ARBA00022723"/>
    </source>
</evidence>
<dbReference type="EC" id="3.6.1.13" evidence="3"/>
<evidence type="ECO:0000256" key="8">
    <source>
        <dbReference type="ARBA" id="ARBA00025164"/>
    </source>
</evidence>
<dbReference type="RefSeq" id="WP_218392726.1">
    <property type="nucleotide sequence ID" value="NZ_JAHUZE010000002.1"/>
</dbReference>
<evidence type="ECO:0000313" key="15">
    <source>
        <dbReference type="Proteomes" id="UP000756530"/>
    </source>
</evidence>
<feature type="domain" description="Nudix hydrolase" evidence="13">
    <location>
        <begin position="221"/>
        <end position="361"/>
    </location>
</feature>
<protein>
    <recommendedName>
        <fullName evidence="4">ADP-ribose pyrophosphatase</fullName>
        <ecNumber evidence="3">3.6.1.13</ecNumber>
    </recommendedName>
    <alternativeName>
        <fullName evidence="9">ADP-ribose diphosphatase</fullName>
    </alternativeName>
    <alternativeName>
        <fullName evidence="11">ADP-ribose phosphohydrolase</fullName>
    </alternativeName>
    <alternativeName>
        <fullName evidence="10">Adenosine diphosphoribose pyrophosphatase</fullName>
    </alternativeName>
</protein>
<dbReference type="InterPro" id="IPR013024">
    <property type="entry name" value="GGCT-like"/>
</dbReference>
<name>A0ABS6T307_9RHOB</name>
<comment type="similarity">
    <text evidence="2">Belongs to the Nudix hydrolase family. NudF subfamily.</text>
</comment>
<dbReference type="InterPro" id="IPR009288">
    <property type="entry name" value="AIG2-like_dom"/>
</dbReference>
<dbReference type="InterPro" id="IPR000086">
    <property type="entry name" value="NUDIX_hydrolase_dom"/>
</dbReference>
<reference evidence="14 15" key="1">
    <citation type="submission" date="2021-05" db="EMBL/GenBank/DDBJ databases">
        <title>Culturable bacteria isolated from Daya Bay.</title>
        <authorList>
            <person name="Zheng W."/>
            <person name="Yu S."/>
            <person name="Huang Y."/>
        </authorList>
    </citation>
    <scope>NUCLEOTIDE SEQUENCE [LARGE SCALE GENOMIC DNA]</scope>
    <source>
        <strain evidence="14 15">DP4N28-5</strain>
    </source>
</reference>
<dbReference type="Proteomes" id="UP000756530">
    <property type="component" value="Unassembled WGS sequence"/>
</dbReference>
<evidence type="ECO:0000256" key="6">
    <source>
        <dbReference type="ARBA" id="ARBA00022801"/>
    </source>
</evidence>
<evidence type="ECO:0000256" key="11">
    <source>
        <dbReference type="ARBA" id="ARBA00033056"/>
    </source>
</evidence>
<dbReference type="InterPro" id="IPR004385">
    <property type="entry name" value="NDP_pyrophosphatase"/>
</dbReference>
<dbReference type="PROSITE" id="PS00893">
    <property type="entry name" value="NUDIX_BOX"/>
    <property type="match status" value="1"/>
</dbReference>
<accession>A0ABS6T307</accession>
<evidence type="ECO:0000259" key="13">
    <source>
        <dbReference type="PROSITE" id="PS51462"/>
    </source>
</evidence>
<proteinExistence type="inferred from homology"/>
<keyword evidence="7" id="KW-0460">Magnesium</keyword>
<dbReference type="EMBL" id="JAHUZE010000002">
    <property type="protein sequence ID" value="MBV7379613.1"/>
    <property type="molecule type" value="Genomic_DNA"/>
</dbReference>
<gene>
    <name evidence="14" type="ORF">KJP28_11810</name>
</gene>
<evidence type="ECO:0000256" key="2">
    <source>
        <dbReference type="ARBA" id="ARBA00007482"/>
    </source>
</evidence>
<comment type="cofactor">
    <cofactor evidence="1">
        <name>Mg(2+)</name>
        <dbReference type="ChEBI" id="CHEBI:18420"/>
    </cofactor>
</comment>
<keyword evidence="5" id="KW-0479">Metal-binding</keyword>
<evidence type="ECO:0000313" key="14">
    <source>
        <dbReference type="EMBL" id="MBV7379613.1"/>
    </source>
</evidence>
<dbReference type="PANTHER" id="PTHR11839">
    <property type="entry name" value="UDP/ADP-SUGAR PYROPHOSPHATASE"/>
    <property type="match status" value="1"/>
</dbReference>
<dbReference type="CDD" id="cd06661">
    <property type="entry name" value="GGCT_like"/>
    <property type="match status" value="1"/>
</dbReference>
<keyword evidence="6" id="KW-0378">Hydrolase</keyword>
<evidence type="ECO:0000256" key="3">
    <source>
        <dbReference type="ARBA" id="ARBA00012453"/>
    </source>
</evidence>
<dbReference type="PANTHER" id="PTHR11839:SF5">
    <property type="entry name" value="ADP-RIBOSE PYROPHOSPHATASE"/>
    <property type="match status" value="1"/>
</dbReference>
<comment type="function">
    <text evidence="8">Acts on ADP-mannose and ADP-glucose as well as ADP-ribose. Prevents glycogen biosynthesis. The reaction catalyzed by this enzyme is a limiting step of the gluconeogenic process.</text>
</comment>
<comment type="caution">
    <text evidence="14">The sequence shown here is derived from an EMBL/GenBank/DDBJ whole genome shotgun (WGS) entry which is preliminary data.</text>
</comment>
<dbReference type="CDD" id="cd24155">
    <property type="entry name" value="NUDIX_ADPRase"/>
    <property type="match status" value="1"/>
</dbReference>
<organism evidence="14 15">
    <name type="scientific">Maritimibacter dapengensis</name>
    <dbReference type="NCBI Taxonomy" id="2836868"/>
    <lineage>
        <taxon>Bacteria</taxon>
        <taxon>Pseudomonadati</taxon>
        <taxon>Pseudomonadota</taxon>
        <taxon>Alphaproteobacteria</taxon>
        <taxon>Rhodobacterales</taxon>
        <taxon>Roseobacteraceae</taxon>
        <taxon>Maritimibacter</taxon>
    </lineage>
</organism>
<sequence>MNVGSMFLFGTLCHEPLRRVVLGGDAGVSVVSARLEGYAAHWVTGADYPMLVERDDAETIGVLVTGLSEDHVARLDFFEAGFAYDPVPVRVETDNGPVETCRYVASLSAVPGAPWVLSDWADLHGALWVAAAQEAMGYYGEITPDELAQRLPTIRLRAGSRVRAQTTAPATLRSDNHVADDVEITKARRPYANYFTLEEHDLRFRRFDGSFSQEVNRAGFVGGDAVTVLPYDPKADTVLLVEQFRMGPFLRGDPNPWMLEPIAGRVDPGEAVETTARREALEEAGLALGKLHYVSGHYPSPGAVTEYVYAYVAEADLAGVDGRVAGLVSEAENIRSHVVSFERFMDLVASDEAGVGPLVVSAYWLALNRARLRDPA</sequence>
<evidence type="ECO:0000256" key="10">
    <source>
        <dbReference type="ARBA" id="ARBA00030308"/>
    </source>
</evidence>
<dbReference type="Pfam" id="PF00293">
    <property type="entry name" value="NUDIX"/>
    <property type="match status" value="1"/>
</dbReference>
<evidence type="ECO:0000256" key="4">
    <source>
        <dbReference type="ARBA" id="ARBA00013297"/>
    </source>
</evidence>
<evidence type="ECO:0000256" key="7">
    <source>
        <dbReference type="ARBA" id="ARBA00022842"/>
    </source>
</evidence>